<feature type="compositionally biased region" description="Low complexity" evidence="1">
    <location>
        <begin position="76"/>
        <end position="85"/>
    </location>
</feature>
<keyword evidence="3" id="KW-1185">Reference proteome</keyword>
<feature type="region of interest" description="Disordered" evidence="1">
    <location>
        <begin position="66"/>
        <end position="93"/>
    </location>
</feature>
<sequence>MCRLLQQVGKARRSANVVPKTKMPAVSHLTEAHGHCRKAITVRERNNVQEMNRASLTVIKDRVRPEFAAGHESMERTTSSASSSRNGNERKSA</sequence>
<evidence type="ECO:0000313" key="3">
    <source>
        <dbReference type="Proteomes" id="UP000050761"/>
    </source>
</evidence>
<protein>
    <submittedName>
        <fullName evidence="2 4">Uncharacterized protein</fullName>
    </submittedName>
</protein>
<dbReference type="WBParaSite" id="HPBE_0001087401-mRNA-1">
    <property type="protein sequence ID" value="HPBE_0001087401-mRNA-1"/>
    <property type="gene ID" value="HPBE_0001087401"/>
</dbReference>
<reference evidence="4" key="2">
    <citation type="submission" date="2019-09" db="UniProtKB">
        <authorList>
            <consortium name="WormBaseParasite"/>
        </authorList>
    </citation>
    <scope>IDENTIFICATION</scope>
</reference>
<dbReference type="OrthoDB" id="10580207at2759"/>
<evidence type="ECO:0000256" key="1">
    <source>
        <dbReference type="SAM" id="MobiDB-lite"/>
    </source>
</evidence>
<evidence type="ECO:0000313" key="4">
    <source>
        <dbReference type="WBParaSite" id="HPBE_0001087401-mRNA-1"/>
    </source>
</evidence>
<name>A0A183FSF3_HELPZ</name>
<gene>
    <name evidence="2" type="ORF">HPBE_LOCUS10875</name>
</gene>
<organism evidence="3 4">
    <name type="scientific">Heligmosomoides polygyrus</name>
    <name type="common">Parasitic roundworm</name>
    <dbReference type="NCBI Taxonomy" id="6339"/>
    <lineage>
        <taxon>Eukaryota</taxon>
        <taxon>Metazoa</taxon>
        <taxon>Ecdysozoa</taxon>
        <taxon>Nematoda</taxon>
        <taxon>Chromadorea</taxon>
        <taxon>Rhabditida</taxon>
        <taxon>Rhabditina</taxon>
        <taxon>Rhabditomorpha</taxon>
        <taxon>Strongyloidea</taxon>
        <taxon>Heligmosomidae</taxon>
        <taxon>Heligmosomoides</taxon>
    </lineage>
</organism>
<proteinExistence type="predicted"/>
<dbReference type="AlphaFoldDB" id="A0A183FSF3"/>
<accession>A0A3P8A782</accession>
<dbReference type="EMBL" id="UZAH01026908">
    <property type="protein sequence ID" value="VDO86643.1"/>
    <property type="molecule type" value="Genomic_DNA"/>
</dbReference>
<accession>A0A183FSF3</accession>
<evidence type="ECO:0000313" key="2">
    <source>
        <dbReference type="EMBL" id="VDO86643.1"/>
    </source>
</evidence>
<dbReference type="Proteomes" id="UP000050761">
    <property type="component" value="Unassembled WGS sequence"/>
</dbReference>
<reference evidence="2 3" key="1">
    <citation type="submission" date="2018-11" db="EMBL/GenBank/DDBJ databases">
        <authorList>
            <consortium name="Pathogen Informatics"/>
        </authorList>
    </citation>
    <scope>NUCLEOTIDE SEQUENCE [LARGE SCALE GENOMIC DNA]</scope>
</reference>